<protein>
    <recommendedName>
        <fullName evidence="8">Cutinase</fullName>
    </recommendedName>
</protein>
<dbReference type="OrthoDB" id="4687011at2"/>
<dbReference type="AlphaFoldDB" id="A0A7K0BVQ2"/>
<name>A0A7K0BVQ2_9ACTN</name>
<proteinExistence type="inferred from homology"/>
<dbReference type="Pfam" id="PF01083">
    <property type="entry name" value="Cutinase"/>
    <property type="match status" value="1"/>
</dbReference>
<dbReference type="SMART" id="SM01110">
    <property type="entry name" value="Cutinase"/>
    <property type="match status" value="1"/>
</dbReference>
<evidence type="ECO:0000256" key="4">
    <source>
        <dbReference type="ARBA" id="ARBA00023157"/>
    </source>
</evidence>
<keyword evidence="7" id="KW-1185">Reference proteome</keyword>
<feature type="region of interest" description="Disordered" evidence="5">
    <location>
        <begin position="1"/>
        <end position="23"/>
    </location>
</feature>
<dbReference type="InterPro" id="IPR000675">
    <property type="entry name" value="Cutinase/axe"/>
</dbReference>
<comment type="similarity">
    <text evidence="1">Belongs to the cutinase family.</text>
</comment>
<dbReference type="Proteomes" id="UP000487268">
    <property type="component" value="Unassembled WGS sequence"/>
</dbReference>
<evidence type="ECO:0000256" key="2">
    <source>
        <dbReference type="ARBA" id="ARBA00022487"/>
    </source>
</evidence>
<evidence type="ECO:0000256" key="1">
    <source>
        <dbReference type="ARBA" id="ARBA00007534"/>
    </source>
</evidence>
<dbReference type="InterPro" id="IPR029058">
    <property type="entry name" value="AB_hydrolase_fold"/>
</dbReference>
<keyword evidence="4" id="KW-1015">Disulfide bond</keyword>
<keyword evidence="2" id="KW-0719">Serine esterase</keyword>
<keyword evidence="3" id="KW-0378">Hydrolase</keyword>
<dbReference type="GO" id="GO:0052689">
    <property type="term" value="F:carboxylic ester hydrolase activity"/>
    <property type="evidence" value="ECO:0007669"/>
    <property type="project" value="UniProtKB-KW"/>
</dbReference>
<gene>
    <name evidence="6" type="ORF">ACRB68_33250</name>
</gene>
<evidence type="ECO:0000256" key="5">
    <source>
        <dbReference type="SAM" id="MobiDB-lite"/>
    </source>
</evidence>
<comment type="caution">
    <text evidence="6">The sequence shown here is derived from an EMBL/GenBank/DDBJ whole genome shotgun (WGS) entry which is preliminary data.</text>
</comment>
<dbReference type="PANTHER" id="PTHR33630">
    <property type="entry name" value="CUTINASE RV1984C-RELATED-RELATED"/>
    <property type="match status" value="1"/>
</dbReference>
<sequence>MKIPHIPRNPDEKDIKRRRRMPSRTVAVAVAGATAAAGGIVAITQAPEQRIDIRPVALNTECTPVKLMVVPGTWETTPGADPSDPPGPQMLRGITDRLQSRFGSKVSSYWVPYTARAFDQGVAYNDSKQSGLNATRSAMAEIAKSCPGTRFVGLGYSQGADIAGDVAAAIGNGQGPVPASSYIAGGLVSDPGKGTDGEVNLGKQVPGSRGMDVGGRPKGFGALSGRVANVCLPGDLYCALPRDYKLMAALTTVLAHTGVADLLGSAEQELSKPADLSKPARRADISALPAAVQKLVEQARKKDAGGARQNAAKLGTMVEPLQNLVRTLGNPLLIQALLNTAPGSQTYIAGQVLQILTRVDLVSLANDLQSAVTAAAKGDLDTLLRVAMNAALTLGPLAGIPADQLSKASWVVQGMLPENLLGQLDNIVGGVTKVDYAGLRKAVEKIPALVKRGDTAGLYRVLTAIEDRLMPLAKTADKIDFKALGALLSMWPAGSNERIVGNALVVLDRVNWSRITRDLRILQDKLAKFDPSKPPKIDPAHPARSLTGVFGVDVLGLVQPITDLAEHGLTVAGIRLPNGTLTQLLTSDLTPKQVIKEGVVVATFYGSGVHTSYGSAPVDGTGRPATTVLADWLAQRLEDAS</sequence>
<dbReference type="Gene3D" id="3.40.50.1820">
    <property type="entry name" value="alpha/beta hydrolase"/>
    <property type="match status" value="1"/>
</dbReference>
<dbReference type="EMBL" id="WEGH01000002">
    <property type="protein sequence ID" value="MQY05253.1"/>
    <property type="molecule type" value="Genomic_DNA"/>
</dbReference>
<evidence type="ECO:0000313" key="6">
    <source>
        <dbReference type="EMBL" id="MQY05253.1"/>
    </source>
</evidence>
<accession>A0A7K0BVQ2</accession>
<dbReference type="RefSeq" id="WP_153533344.1">
    <property type="nucleotide sequence ID" value="NZ_WEGH01000002.1"/>
</dbReference>
<evidence type="ECO:0000256" key="3">
    <source>
        <dbReference type="ARBA" id="ARBA00022801"/>
    </source>
</evidence>
<evidence type="ECO:0000313" key="7">
    <source>
        <dbReference type="Proteomes" id="UP000487268"/>
    </source>
</evidence>
<dbReference type="SUPFAM" id="SSF53474">
    <property type="entry name" value="alpha/beta-Hydrolases"/>
    <property type="match status" value="1"/>
</dbReference>
<dbReference type="PANTHER" id="PTHR33630:SF9">
    <property type="entry name" value="CUTINASE 4"/>
    <property type="match status" value="1"/>
</dbReference>
<organism evidence="6 7">
    <name type="scientific">Actinomadura macrotermitis</name>
    <dbReference type="NCBI Taxonomy" id="2585200"/>
    <lineage>
        <taxon>Bacteria</taxon>
        <taxon>Bacillati</taxon>
        <taxon>Actinomycetota</taxon>
        <taxon>Actinomycetes</taxon>
        <taxon>Streptosporangiales</taxon>
        <taxon>Thermomonosporaceae</taxon>
        <taxon>Actinomadura</taxon>
    </lineage>
</organism>
<evidence type="ECO:0008006" key="8">
    <source>
        <dbReference type="Google" id="ProtNLM"/>
    </source>
</evidence>
<reference evidence="6 7" key="1">
    <citation type="submission" date="2019-10" db="EMBL/GenBank/DDBJ databases">
        <title>Actinomadura rubteroloni sp. nov. and Actinomadura macrotermitis sp. nov., isolated from the gut of fungus growing-termite Macrotermes natalensis.</title>
        <authorList>
            <person name="Benndorf R."/>
            <person name="Martin K."/>
            <person name="Kuefner M."/>
            <person name="De Beer W."/>
            <person name="Kaster A.-K."/>
            <person name="Vollmers J."/>
            <person name="Poulsen M."/>
            <person name="Beemelmanns C."/>
        </authorList>
    </citation>
    <scope>NUCLEOTIDE SEQUENCE [LARGE SCALE GENOMIC DNA]</scope>
    <source>
        <strain evidence="6 7">RB68</strain>
    </source>
</reference>